<dbReference type="EMBL" id="JARGCK010000001">
    <property type="protein sequence ID" value="MDK9864575.1"/>
    <property type="molecule type" value="Genomic_DNA"/>
</dbReference>
<feature type="transmembrane region" description="Helical" evidence="7">
    <location>
        <begin position="1390"/>
        <end position="1407"/>
    </location>
</feature>
<feature type="compositionally biased region" description="Polar residues" evidence="6">
    <location>
        <begin position="1328"/>
        <end position="1342"/>
    </location>
</feature>
<feature type="compositionally biased region" description="Polar residues" evidence="6">
    <location>
        <begin position="75"/>
        <end position="86"/>
    </location>
</feature>
<feature type="compositionally biased region" description="Polar residues" evidence="6">
    <location>
        <begin position="116"/>
        <end position="135"/>
    </location>
</feature>
<keyword evidence="3" id="KW-0964">Secreted</keyword>
<evidence type="ECO:0000313" key="9">
    <source>
        <dbReference type="EMBL" id="MDK9864575.1"/>
    </source>
</evidence>
<feature type="compositionally biased region" description="Polar residues" evidence="6">
    <location>
        <begin position="242"/>
        <end position="267"/>
    </location>
</feature>
<dbReference type="PANTHER" id="PTHR46541:SF1">
    <property type="entry name" value="ZINC FINGER PROTEIN AEBP2"/>
    <property type="match status" value="1"/>
</dbReference>
<feature type="domain" description="Gram-positive cocci surface proteins LPxTG" evidence="8">
    <location>
        <begin position="1378"/>
        <end position="1418"/>
    </location>
</feature>
<reference evidence="9" key="1">
    <citation type="journal article" date="2023" name="Int. J. Mol. Sci.">
        <title>Antibiotic Resistance/Susceptibility Profiles of Staphylococcus equorum Strains from Cheese, and Genome Analysis for Antibiotic Resistance Genes.</title>
        <authorList>
            <person name="Vazquez L."/>
            <person name="Srednik M.E."/>
            <person name="Rodriguez J."/>
            <person name="Florez A.B."/>
            <person name="Mayo B."/>
        </authorList>
    </citation>
    <scope>NUCLEOTIDE SEQUENCE</scope>
    <source>
        <strain evidence="9">5A3I</strain>
    </source>
</reference>
<feature type="region of interest" description="Disordered" evidence="6">
    <location>
        <begin position="1290"/>
        <end position="1386"/>
    </location>
</feature>
<feature type="compositionally biased region" description="Low complexity" evidence="6">
    <location>
        <begin position="1149"/>
        <end position="1162"/>
    </location>
</feature>
<evidence type="ECO:0000256" key="5">
    <source>
        <dbReference type="ARBA" id="ARBA00023088"/>
    </source>
</evidence>
<feature type="compositionally biased region" description="Low complexity" evidence="6">
    <location>
        <begin position="1343"/>
        <end position="1361"/>
    </location>
</feature>
<name>A0AAW7AF56_9STAP</name>
<proteinExistence type="predicted"/>
<keyword evidence="5" id="KW-0572">Peptidoglycan-anchor</keyword>
<dbReference type="NCBIfam" id="TIGR01168">
    <property type="entry name" value="YSIRK_signal"/>
    <property type="match status" value="1"/>
</dbReference>
<dbReference type="Proteomes" id="UP001174037">
    <property type="component" value="Unassembled WGS sequence"/>
</dbReference>
<feature type="region of interest" description="Disordered" evidence="6">
    <location>
        <begin position="1049"/>
        <end position="1082"/>
    </location>
</feature>
<feature type="compositionally biased region" description="Polar residues" evidence="6">
    <location>
        <begin position="166"/>
        <end position="175"/>
    </location>
</feature>
<feature type="compositionally biased region" description="Basic and acidic residues" evidence="6">
    <location>
        <begin position="136"/>
        <end position="163"/>
    </location>
</feature>
<dbReference type="InterPro" id="IPR013783">
    <property type="entry name" value="Ig-like_fold"/>
</dbReference>
<evidence type="ECO:0000256" key="1">
    <source>
        <dbReference type="ARBA" id="ARBA00004168"/>
    </source>
</evidence>
<dbReference type="PROSITE" id="PS50847">
    <property type="entry name" value="GRAM_POS_ANCHORING"/>
    <property type="match status" value="1"/>
</dbReference>
<dbReference type="InterPro" id="IPR005877">
    <property type="entry name" value="YSIRK_signal_dom"/>
</dbReference>
<feature type="region of interest" description="Disordered" evidence="6">
    <location>
        <begin position="75"/>
        <end position="267"/>
    </location>
</feature>
<keyword evidence="2" id="KW-0134">Cell wall</keyword>
<dbReference type="GO" id="GO:0008270">
    <property type="term" value="F:zinc ion binding"/>
    <property type="evidence" value="ECO:0007669"/>
    <property type="project" value="UniProtKB-KW"/>
</dbReference>
<dbReference type="PANTHER" id="PTHR46541">
    <property type="entry name" value="ZINC FINGER PROTEIN AEBP2"/>
    <property type="match status" value="1"/>
</dbReference>
<dbReference type="InterPro" id="IPR041498">
    <property type="entry name" value="Big_6"/>
</dbReference>
<evidence type="ECO:0000256" key="3">
    <source>
        <dbReference type="ARBA" id="ARBA00022525"/>
    </source>
</evidence>
<sequence length="1426" mass="153594">MKSKQGFLPNKINKYSIRKFTVGTASLLIGATLVFGMGSEAQAAELDAITTNDSGSNKGVALDISDIKSIETETQNVENGTISNANDVKDTEGKEENPDIDTSKLERENTEKVQESKNVVETTKENTNIEPSTDNKNQEINEKDTIENNVIEEEKPTNEKVESENTEITNISENTDTLKTEEKTNDEKNTSEPKTTDENKPEMTEQKTKIEEASQQPTEPINEKVQPEQEIILDQTEMENGDNVNDEITPTEQTSNEQTPTDKSTADSVLIQQLSTTTDKEAEVKTFLNSELSEEETKSIIDQTNINFEKASNEEIKNEILKALAIQLANEQDANTILATPKKTVLRAMAAPTAITTADATNEQVDKSLGYVDNYTFASLIFDPKTLSSQGALDSKEIDFNIDSYMSGANSGDRYKIDLKLDPIIAKHVTKISVNPANRSKPVEFVRLTDDQGNLTNTWEVNFIRANNGLFGGAEILSQYSAENGKIYLDDTVRNIINEVGDLSNNKLNYQMFVRDSSENKIVRTTESSGYFLTNADSDLIQLQNKISTANSKSFTSSSGSAVFNSDIGNNGGIIIDQQVMKDGIFSYNTAGNKQWSYNYQIDKDLLPYIESAELHIYDYVGLAGFDKTYYASNKVADLTLDTIGNGKITSENLNDLISFNNSLPETVGMRIVLKLNQSVNNILTKEALYDSVGNLISETTKQKEDFTFAGYLTDNGGMLINNTMGTSTVALQDYDKDGLLDRYERQVSLSDAEVLDTDADGKNDGDEVVNYKTSPLVGLPVVADINMADTIVSGSVPLKAGAVSQTAKVINADNQIIGSATVNSDGSFAIVIPSSPAGEYTIAIDSPNYVNDEVSKFNIIDNTIVPTPTIDPVDDNDTVIVVHGATGSTVTVTDNHNNVIGTVKITNDTTSGSITLSTPLEAGTVLTSTASENGKISDSSKTITVTDATAPDAPIINTVTSEDTQVSGTAEPGTSVRINFPGGGYTAITTDSNGNYTIDIPDGVILEGGKSITATSKDDAGNISETATTIVTDITAPETPTVEELTSEDTQVNGTAEPNSEVTVTFPDGTTATGTTDEEGNYTIDIPTNIDLVGGEEVKVVATDKDGNVSEEGTTTVTDVTAPDAPTVEEVTSEDTQVSGTAEPNSEVTVTFPDGTTVTGTTDEDGNYTVDIPEKVELEGGEEVKVVATDKDGNVSEEGTTTVTDVTAPDAPTVEEVTSEDTQFSGTAEPNSEVTVTFPDGTTVTGTTDEEGNYIIDIPENVELEGGEEITVTSTDKDGNISESTKVIVINKEETPNAGETPKTEQTASIGEKSNTNEASSKEETQSKSQNIMSQENSTIEKTNSNSTVNKNTTNSSINKGESKRAHSNKLNSENELPETGQDETRNRTLFGTLIAGLGGLLLLVMRRRKKRRRRKQNVIIKVIL</sequence>
<feature type="compositionally biased region" description="Polar residues" evidence="6">
    <location>
        <begin position="1049"/>
        <end position="1062"/>
    </location>
</feature>
<evidence type="ECO:0000256" key="6">
    <source>
        <dbReference type="SAM" id="MobiDB-lite"/>
    </source>
</evidence>
<keyword evidence="7" id="KW-0812">Transmembrane</keyword>
<dbReference type="Gene3D" id="2.60.40.10">
    <property type="entry name" value="Immunoglobulins"/>
    <property type="match status" value="4"/>
</dbReference>
<feature type="compositionally biased region" description="Polar residues" evidence="6">
    <location>
        <begin position="1135"/>
        <end position="1148"/>
    </location>
</feature>
<evidence type="ECO:0000259" key="8">
    <source>
        <dbReference type="PROSITE" id="PS50847"/>
    </source>
</evidence>
<protein>
    <submittedName>
        <fullName evidence="9">Ig-like domain-containing protein</fullName>
    </submittedName>
</protein>
<comment type="caution">
    <text evidence="9">The sequence shown here is derived from an EMBL/GenBank/DDBJ whole genome shotgun (WGS) entry which is preliminary data.</text>
</comment>
<feature type="region of interest" description="Disordered" evidence="6">
    <location>
        <begin position="1135"/>
        <end position="1169"/>
    </location>
</feature>
<keyword evidence="7" id="KW-0472">Membrane</keyword>
<dbReference type="NCBIfam" id="TIGR01167">
    <property type="entry name" value="LPXTG_anchor"/>
    <property type="match status" value="1"/>
</dbReference>
<feature type="compositionally biased region" description="Basic and acidic residues" evidence="6">
    <location>
        <begin position="176"/>
        <end position="212"/>
    </location>
</feature>
<dbReference type="GO" id="GO:0006357">
    <property type="term" value="P:regulation of transcription by RNA polymerase II"/>
    <property type="evidence" value="ECO:0007669"/>
    <property type="project" value="TreeGrafter"/>
</dbReference>
<evidence type="ECO:0000256" key="2">
    <source>
        <dbReference type="ARBA" id="ARBA00022512"/>
    </source>
</evidence>
<evidence type="ECO:0000313" key="10">
    <source>
        <dbReference type="Proteomes" id="UP001174037"/>
    </source>
</evidence>
<feature type="compositionally biased region" description="Basic and acidic residues" evidence="6">
    <location>
        <begin position="87"/>
        <end position="115"/>
    </location>
</feature>
<dbReference type="NCBIfam" id="NF033510">
    <property type="entry name" value="Ca_tandemer"/>
    <property type="match status" value="4"/>
</dbReference>
<feature type="compositionally biased region" description="Low complexity" evidence="6">
    <location>
        <begin position="1063"/>
        <end position="1076"/>
    </location>
</feature>
<accession>A0AAW7AF56</accession>
<dbReference type="Pfam" id="PF04650">
    <property type="entry name" value="YSIRK_signal"/>
    <property type="match status" value="1"/>
</dbReference>
<comment type="subcellular location">
    <subcellularLocation>
        <location evidence="1">Secreted</location>
        <location evidence="1">Cell wall</location>
        <topology evidence="1">Peptidoglycan-anchor</topology>
    </subcellularLocation>
</comment>
<reference evidence="9" key="2">
    <citation type="submission" date="2023-03" db="EMBL/GenBank/DDBJ databases">
        <authorList>
            <person name="Vazquez L."/>
            <person name="Rodriguez J."/>
            <person name="Mayo B."/>
            <person name="Florez A.B."/>
        </authorList>
    </citation>
    <scope>NUCLEOTIDE SEQUENCE</scope>
    <source>
        <strain evidence="9">5A3I</strain>
    </source>
</reference>
<feature type="compositionally biased region" description="Polar residues" evidence="6">
    <location>
        <begin position="1305"/>
        <end position="1320"/>
    </location>
</feature>
<keyword evidence="7" id="KW-1133">Transmembrane helix</keyword>
<keyword evidence="4" id="KW-0732">Signal</keyword>
<gene>
    <name evidence="9" type="ORF">P1A27_01140</name>
</gene>
<dbReference type="InterPro" id="IPR019931">
    <property type="entry name" value="LPXTG_anchor"/>
</dbReference>
<dbReference type="Pfam" id="PF17936">
    <property type="entry name" value="Big_6"/>
    <property type="match status" value="4"/>
</dbReference>
<organism evidence="9 10">
    <name type="scientific">Staphylococcus equorum</name>
    <dbReference type="NCBI Taxonomy" id="246432"/>
    <lineage>
        <taxon>Bacteria</taxon>
        <taxon>Bacillati</taxon>
        <taxon>Bacillota</taxon>
        <taxon>Bacilli</taxon>
        <taxon>Bacillales</taxon>
        <taxon>Staphylococcaceae</taxon>
        <taxon>Staphylococcus</taxon>
    </lineage>
</organism>
<evidence type="ECO:0000256" key="7">
    <source>
        <dbReference type="SAM" id="Phobius"/>
    </source>
</evidence>
<dbReference type="Pfam" id="PF00746">
    <property type="entry name" value="Gram_pos_anchor"/>
    <property type="match status" value="1"/>
</dbReference>
<evidence type="ECO:0000256" key="4">
    <source>
        <dbReference type="ARBA" id="ARBA00022729"/>
    </source>
</evidence>
<dbReference type="InterPro" id="IPR052130">
    <property type="entry name" value="AEBP2/jing_C2H2-ZnF"/>
</dbReference>
<dbReference type="RefSeq" id="WP_285322722.1">
    <property type="nucleotide sequence ID" value="NZ_JARGCK010000001.1"/>
</dbReference>